<dbReference type="PANTHER" id="PTHR45138">
    <property type="entry name" value="REGULATORY COMPONENTS OF SENSORY TRANSDUCTION SYSTEM"/>
    <property type="match status" value="1"/>
</dbReference>
<dbReference type="CDD" id="cd01949">
    <property type="entry name" value="GGDEF"/>
    <property type="match status" value="1"/>
</dbReference>
<dbReference type="Pfam" id="PF00990">
    <property type="entry name" value="GGDEF"/>
    <property type="match status" value="1"/>
</dbReference>
<dbReference type="InterPro" id="IPR029016">
    <property type="entry name" value="GAF-like_dom_sf"/>
</dbReference>
<dbReference type="Proteomes" id="UP000216498">
    <property type="component" value="Unassembled WGS sequence"/>
</dbReference>
<sequence length="608" mass="69130">MKREIELNITLKETYFELLANTVSYSYEEILTKVAASIQQIMDAPYVAFYLYDSWNKTYQLITDAMDKTIYDSKQMQTGKISGESFEFIKNTDAYTSSSVIELDTNDVKGMLVITWKEESSNQSQLFSGIIKTETEKLLDIISQNNKNEAEASNHRTLYDFTKKLFSLNSRSTILQEIINGLENRYPEFTFDILLSQDSEADHTLPVKTIKYSDDATKQVSTQAFLSGLVQIEDRVNEKNTCVYAPLTGRQAVYGVVKITAPKLIAFTELEIAFIRQFAEIAGKAIENATLYQHSEHLVADLKLINELTQKLNSNLQLSEITKLVRNQILNICHASQVGFIYFNEASNREYNILTGSTAYFTTAEGHSFAEHLHRNNQVEPLFSGNYKMNGTFSYQSVMVIPMRHSGENYGLIAIMHEEAYFFTFEIYKLMQSLVQHSALSIMNTILKEKLEMSVITDYLTQLYTREYLEEKINYHMQTDENGILILLDIDDFKQINDTFGHKTGDQVLTQISSIIKEHTDTEGVAARWGGEELAIYLPNADDLVGYQLARLICELVKDNTDPGVTLSCGVSSWNSQMPDSADQLFVRTDQALYDAKNSGKNNIVLSR</sequence>
<dbReference type="InterPro" id="IPR050469">
    <property type="entry name" value="Diguanylate_Cyclase"/>
</dbReference>
<dbReference type="Gene3D" id="3.30.70.270">
    <property type="match status" value="1"/>
</dbReference>
<feature type="domain" description="GGDEF" evidence="1">
    <location>
        <begin position="481"/>
        <end position="608"/>
    </location>
</feature>
<dbReference type="OrthoDB" id="9759607at2"/>
<proteinExistence type="predicted"/>
<evidence type="ECO:0000313" key="2">
    <source>
        <dbReference type="EMBL" id="OZU89696.1"/>
    </source>
</evidence>
<accession>A0A265NEI6</accession>
<organism evidence="2 3">
    <name type="scientific">Virgibacillus indicus</name>
    <dbReference type="NCBI Taxonomy" id="2024554"/>
    <lineage>
        <taxon>Bacteria</taxon>
        <taxon>Bacillati</taxon>
        <taxon>Bacillota</taxon>
        <taxon>Bacilli</taxon>
        <taxon>Bacillales</taxon>
        <taxon>Bacillaceae</taxon>
        <taxon>Virgibacillus</taxon>
    </lineage>
</organism>
<dbReference type="PANTHER" id="PTHR45138:SF9">
    <property type="entry name" value="DIGUANYLATE CYCLASE DGCM-RELATED"/>
    <property type="match status" value="1"/>
</dbReference>
<dbReference type="NCBIfam" id="TIGR00254">
    <property type="entry name" value="GGDEF"/>
    <property type="match status" value="1"/>
</dbReference>
<dbReference type="GO" id="GO:0005886">
    <property type="term" value="C:plasma membrane"/>
    <property type="evidence" value="ECO:0007669"/>
    <property type="project" value="TreeGrafter"/>
</dbReference>
<evidence type="ECO:0000313" key="3">
    <source>
        <dbReference type="Proteomes" id="UP000216498"/>
    </source>
</evidence>
<protein>
    <recommendedName>
        <fullName evidence="1">GGDEF domain-containing protein</fullName>
    </recommendedName>
</protein>
<dbReference type="AlphaFoldDB" id="A0A265NEI6"/>
<dbReference type="PROSITE" id="PS50887">
    <property type="entry name" value="GGDEF"/>
    <property type="match status" value="1"/>
</dbReference>
<dbReference type="InterPro" id="IPR000160">
    <property type="entry name" value="GGDEF_dom"/>
</dbReference>
<dbReference type="GO" id="GO:0043709">
    <property type="term" value="P:cell adhesion involved in single-species biofilm formation"/>
    <property type="evidence" value="ECO:0007669"/>
    <property type="project" value="TreeGrafter"/>
</dbReference>
<evidence type="ECO:0000259" key="1">
    <source>
        <dbReference type="PROSITE" id="PS50887"/>
    </source>
</evidence>
<comment type="caution">
    <text evidence="2">The sequence shown here is derived from an EMBL/GenBank/DDBJ whole genome shotgun (WGS) entry which is preliminary data.</text>
</comment>
<dbReference type="GO" id="GO:1902201">
    <property type="term" value="P:negative regulation of bacterial-type flagellum-dependent cell motility"/>
    <property type="evidence" value="ECO:0007669"/>
    <property type="project" value="TreeGrafter"/>
</dbReference>
<dbReference type="SMART" id="SM00267">
    <property type="entry name" value="GGDEF"/>
    <property type="match status" value="1"/>
</dbReference>
<keyword evidence="3" id="KW-1185">Reference proteome</keyword>
<dbReference type="InterPro" id="IPR029787">
    <property type="entry name" value="Nucleotide_cyclase"/>
</dbReference>
<name>A0A265NEI6_9BACI</name>
<reference evidence="2 3" key="1">
    <citation type="submission" date="2017-08" db="EMBL/GenBank/DDBJ databases">
        <title>Virgibacillus indicus sp. nov. and Virgibacillus profoundi sp. nov, two moderately halophilic bacteria isolated from marine sediment by using the Microfluidic Streak Plate.</title>
        <authorList>
            <person name="Xu B."/>
            <person name="Hu B."/>
            <person name="Wang J."/>
            <person name="Zhu Y."/>
            <person name="Huang L."/>
            <person name="Du W."/>
            <person name="Huang Y."/>
        </authorList>
    </citation>
    <scope>NUCLEOTIDE SEQUENCE [LARGE SCALE GENOMIC DNA]</scope>
    <source>
        <strain evidence="2 3">IO3-P2-C2</strain>
    </source>
</reference>
<dbReference type="GO" id="GO:0052621">
    <property type="term" value="F:diguanylate cyclase activity"/>
    <property type="evidence" value="ECO:0007669"/>
    <property type="project" value="TreeGrafter"/>
</dbReference>
<dbReference type="SUPFAM" id="SSF55781">
    <property type="entry name" value="GAF domain-like"/>
    <property type="match status" value="2"/>
</dbReference>
<dbReference type="EMBL" id="NPMS01000001">
    <property type="protein sequence ID" value="OZU89696.1"/>
    <property type="molecule type" value="Genomic_DNA"/>
</dbReference>
<dbReference type="InterPro" id="IPR043128">
    <property type="entry name" value="Rev_trsase/Diguanyl_cyclase"/>
</dbReference>
<dbReference type="SUPFAM" id="SSF55073">
    <property type="entry name" value="Nucleotide cyclase"/>
    <property type="match status" value="1"/>
</dbReference>
<dbReference type="RefSeq" id="WP_094883297.1">
    <property type="nucleotide sequence ID" value="NZ_NPMS01000001.1"/>
</dbReference>
<gene>
    <name evidence="2" type="ORF">CIL03_00720</name>
</gene>
<dbReference type="Gene3D" id="3.30.450.40">
    <property type="match status" value="2"/>
</dbReference>